<keyword evidence="1" id="KW-0238">DNA-binding</keyword>
<dbReference type="OrthoDB" id="199763at2"/>
<dbReference type="Gene3D" id="2.10.260.10">
    <property type="match status" value="1"/>
</dbReference>
<evidence type="ECO:0000256" key="1">
    <source>
        <dbReference type="PROSITE-ProRule" id="PRU01076"/>
    </source>
</evidence>
<gene>
    <name evidence="3" type="ordered locus">ANT_21610</name>
</gene>
<dbReference type="Proteomes" id="UP000008922">
    <property type="component" value="Chromosome"/>
</dbReference>
<keyword evidence="4" id="KW-1185">Reference proteome</keyword>
<dbReference type="SUPFAM" id="SSF89447">
    <property type="entry name" value="AbrB/MazE/MraZ-like"/>
    <property type="match status" value="1"/>
</dbReference>
<evidence type="ECO:0000313" key="3">
    <source>
        <dbReference type="EMBL" id="BAJ64187.1"/>
    </source>
</evidence>
<protein>
    <recommendedName>
        <fullName evidence="2">SpoVT-AbrB domain-containing protein</fullName>
    </recommendedName>
</protein>
<organism evidence="3 4">
    <name type="scientific">Anaerolinea thermophila (strain DSM 14523 / JCM 11388 / NBRC 100420 / UNI-1)</name>
    <dbReference type="NCBI Taxonomy" id="926569"/>
    <lineage>
        <taxon>Bacteria</taxon>
        <taxon>Bacillati</taxon>
        <taxon>Chloroflexota</taxon>
        <taxon>Anaerolineae</taxon>
        <taxon>Anaerolineales</taxon>
        <taxon>Anaerolineaceae</taxon>
        <taxon>Anaerolinea</taxon>
    </lineage>
</organism>
<dbReference type="STRING" id="926569.ANT_21610"/>
<dbReference type="InterPro" id="IPR007159">
    <property type="entry name" value="SpoVT-AbrB_dom"/>
</dbReference>
<dbReference type="InParanoid" id="E8MXV6"/>
<dbReference type="GO" id="GO:0003677">
    <property type="term" value="F:DNA binding"/>
    <property type="evidence" value="ECO:0007669"/>
    <property type="project" value="UniProtKB-UniRule"/>
</dbReference>
<proteinExistence type="predicted"/>
<dbReference type="EMBL" id="AP012029">
    <property type="protein sequence ID" value="BAJ64187.1"/>
    <property type="molecule type" value="Genomic_DNA"/>
</dbReference>
<dbReference type="NCBIfam" id="TIGR01439">
    <property type="entry name" value="lp_hng_hel_AbrB"/>
    <property type="match status" value="1"/>
</dbReference>
<name>E8MXV6_ANATU</name>
<evidence type="ECO:0000259" key="2">
    <source>
        <dbReference type="PROSITE" id="PS51740"/>
    </source>
</evidence>
<dbReference type="AlphaFoldDB" id="E8MXV6"/>
<feature type="domain" description="SpoVT-AbrB" evidence="2">
    <location>
        <begin position="4"/>
        <end position="50"/>
    </location>
</feature>
<accession>E8MXV6</accession>
<sequence>MTANEVVQVSSNGRITLPSSIRYKVGLSEGDLLRIEVSEEGQIILTPVVALDRTQAYFWTPRWQAGEQEAEADILSGRVRTFSTVDDLFEDLTGE</sequence>
<reference evidence="3 4" key="1">
    <citation type="submission" date="2010-12" db="EMBL/GenBank/DDBJ databases">
        <title>Whole genome sequence of Anaerolinea thermophila UNI-1.</title>
        <authorList>
            <person name="Narita-Yamada S."/>
            <person name="Kishi E."/>
            <person name="Watanabe Y."/>
            <person name="Takasaki K."/>
            <person name="Ankai A."/>
            <person name="Oguchi A."/>
            <person name="Fukui S."/>
            <person name="Takahashi M."/>
            <person name="Yashiro I."/>
            <person name="Hosoyama A."/>
            <person name="Sekiguchi Y."/>
            <person name="Hanada S."/>
            <person name="Fujita N."/>
        </authorList>
    </citation>
    <scope>NUCLEOTIDE SEQUENCE [LARGE SCALE GENOMIC DNA]</scope>
    <source>
        <strain evidence="4">DSM 14523 / JCM 11388 / NBRC 100420 / UNI-1</strain>
    </source>
</reference>
<dbReference type="eggNOG" id="COG2002">
    <property type="taxonomic scope" value="Bacteria"/>
</dbReference>
<dbReference type="RefSeq" id="WP_013560557.1">
    <property type="nucleotide sequence ID" value="NC_014960.1"/>
</dbReference>
<dbReference type="InterPro" id="IPR037914">
    <property type="entry name" value="SpoVT-AbrB_sf"/>
</dbReference>
<dbReference type="Pfam" id="PF04014">
    <property type="entry name" value="MazE_antitoxin"/>
    <property type="match status" value="1"/>
</dbReference>
<dbReference type="KEGG" id="atm:ANT_21610"/>
<dbReference type="SMART" id="SM00966">
    <property type="entry name" value="SpoVT_AbrB"/>
    <property type="match status" value="1"/>
</dbReference>
<dbReference type="PROSITE" id="PS51740">
    <property type="entry name" value="SPOVT_ABRB"/>
    <property type="match status" value="1"/>
</dbReference>
<evidence type="ECO:0000313" key="4">
    <source>
        <dbReference type="Proteomes" id="UP000008922"/>
    </source>
</evidence>
<dbReference type="HOGENOM" id="CLU_158484_7_1_0"/>